<dbReference type="Proteomes" id="UP000244855">
    <property type="component" value="Unassembled WGS sequence"/>
</dbReference>
<reference evidence="1 2" key="1">
    <citation type="journal article" date="2018" name="Sci. Rep.">
        <title>Comparative genomics provides insights into the lifestyle and reveals functional heterogeneity of dark septate endophytic fungi.</title>
        <authorList>
            <person name="Knapp D.G."/>
            <person name="Nemeth J.B."/>
            <person name="Barry K."/>
            <person name="Hainaut M."/>
            <person name="Henrissat B."/>
            <person name="Johnson J."/>
            <person name="Kuo A."/>
            <person name="Lim J.H.P."/>
            <person name="Lipzen A."/>
            <person name="Nolan M."/>
            <person name="Ohm R.A."/>
            <person name="Tamas L."/>
            <person name="Grigoriev I.V."/>
            <person name="Spatafora J.W."/>
            <person name="Nagy L.G."/>
            <person name="Kovacs G.M."/>
        </authorList>
    </citation>
    <scope>NUCLEOTIDE SEQUENCE [LARGE SCALE GENOMIC DNA]</scope>
    <source>
        <strain evidence="1 2">DSE2036</strain>
    </source>
</reference>
<sequence>MDTTKRDGEPDQVVNISRDGDVILIVGAENVRLRVQSQCLRSASKTFSAMFGPRWSEGQRLSKGSPTEVPLPEDDADAMRTICCIVHHRNDLVSQHLTAKEILRIAIGVDKYDLKIALKYASVEWLKPRVNAEREEMGHLLAAAFLFDNTDAFMAHTITLILRYNGSYLDFLDDDFTSQIIPSRVFSLLEERRTRFRAELCDLLIRGKKDGCKCGWGKTRGEKYGRLLAAYMPIKMLDTSMADIITKMEQMSTEDMGRKFCTEKRSSGRYYHGPLPYRQTLLGMLDAMKKRASICIDCVRSIGATEL</sequence>
<dbReference type="EMBL" id="KZ805874">
    <property type="protein sequence ID" value="PVH91394.1"/>
    <property type="molecule type" value="Genomic_DNA"/>
</dbReference>
<dbReference type="InterPro" id="IPR011333">
    <property type="entry name" value="SKP1/BTB/POZ_sf"/>
</dbReference>
<gene>
    <name evidence="1" type="ORF">DM02DRAFT_664040</name>
</gene>
<evidence type="ECO:0000313" key="1">
    <source>
        <dbReference type="EMBL" id="PVH91394.1"/>
    </source>
</evidence>
<dbReference type="OrthoDB" id="5275938at2759"/>
<protein>
    <recommendedName>
        <fullName evidence="3">BTB domain-containing protein</fullName>
    </recommendedName>
</protein>
<dbReference type="Gene3D" id="3.30.710.10">
    <property type="entry name" value="Potassium Channel Kv1.1, Chain A"/>
    <property type="match status" value="1"/>
</dbReference>
<keyword evidence="2" id="KW-1185">Reference proteome</keyword>
<proteinExistence type="predicted"/>
<evidence type="ECO:0008006" key="3">
    <source>
        <dbReference type="Google" id="ProtNLM"/>
    </source>
</evidence>
<evidence type="ECO:0000313" key="2">
    <source>
        <dbReference type="Proteomes" id="UP000244855"/>
    </source>
</evidence>
<organism evidence="1 2">
    <name type="scientific">Periconia macrospinosa</name>
    <dbReference type="NCBI Taxonomy" id="97972"/>
    <lineage>
        <taxon>Eukaryota</taxon>
        <taxon>Fungi</taxon>
        <taxon>Dikarya</taxon>
        <taxon>Ascomycota</taxon>
        <taxon>Pezizomycotina</taxon>
        <taxon>Dothideomycetes</taxon>
        <taxon>Pleosporomycetidae</taxon>
        <taxon>Pleosporales</taxon>
        <taxon>Massarineae</taxon>
        <taxon>Periconiaceae</taxon>
        <taxon>Periconia</taxon>
    </lineage>
</organism>
<dbReference type="AlphaFoldDB" id="A0A2V1D2A0"/>
<dbReference type="STRING" id="97972.A0A2V1D2A0"/>
<name>A0A2V1D2A0_9PLEO</name>
<accession>A0A2V1D2A0</accession>